<dbReference type="PANTHER" id="PTHR24148:SF73">
    <property type="entry name" value="HET DOMAIN PROTEIN (AFU_ORTHOLOGUE AFUA_8G01020)"/>
    <property type="match status" value="1"/>
</dbReference>
<feature type="compositionally biased region" description="Polar residues" evidence="1">
    <location>
        <begin position="1"/>
        <end position="12"/>
    </location>
</feature>
<dbReference type="AlphaFoldDB" id="A0A6G1HHH2"/>
<evidence type="ECO:0000313" key="4">
    <source>
        <dbReference type="Proteomes" id="UP000799640"/>
    </source>
</evidence>
<accession>A0A6G1HHH2</accession>
<name>A0A6G1HHH2_9PEZI</name>
<evidence type="ECO:0000313" key="3">
    <source>
        <dbReference type="EMBL" id="KAF2395508.1"/>
    </source>
</evidence>
<dbReference type="EMBL" id="ML996715">
    <property type="protein sequence ID" value="KAF2395508.1"/>
    <property type="molecule type" value="Genomic_DNA"/>
</dbReference>
<reference evidence="3" key="1">
    <citation type="journal article" date="2020" name="Stud. Mycol.">
        <title>101 Dothideomycetes genomes: a test case for predicting lifestyles and emergence of pathogens.</title>
        <authorList>
            <person name="Haridas S."/>
            <person name="Albert R."/>
            <person name="Binder M."/>
            <person name="Bloem J."/>
            <person name="Labutti K."/>
            <person name="Salamov A."/>
            <person name="Andreopoulos B."/>
            <person name="Baker S."/>
            <person name="Barry K."/>
            <person name="Bills G."/>
            <person name="Bluhm B."/>
            <person name="Cannon C."/>
            <person name="Castanera R."/>
            <person name="Culley D."/>
            <person name="Daum C."/>
            <person name="Ezra D."/>
            <person name="Gonzalez J."/>
            <person name="Henrissat B."/>
            <person name="Kuo A."/>
            <person name="Liang C."/>
            <person name="Lipzen A."/>
            <person name="Lutzoni F."/>
            <person name="Magnuson J."/>
            <person name="Mondo S."/>
            <person name="Nolan M."/>
            <person name="Ohm R."/>
            <person name="Pangilinan J."/>
            <person name="Park H.-J."/>
            <person name="Ramirez L."/>
            <person name="Alfaro M."/>
            <person name="Sun H."/>
            <person name="Tritt A."/>
            <person name="Yoshinaga Y."/>
            <person name="Zwiers L.-H."/>
            <person name="Turgeon B."/>
            <person name="Goodwin S."/>
            <person name="Spatafora J."/>
            <person name="Crous P."/>
            <person name="Grigoriev I."/>
        </authorList>
    </citation>
    <scope>NUCLEOTIDE SEQUENCE</scope>
    <source>
        <strain evidence="3">CBS 262.69</strain>
    </source>
</reference>
<dbReference type="Proteomes" id="UP000799640">
    <property type="component" value="Unassembled WGS sequence"/>
</dbReference>
<protein>
    <recommendedName>
        <fullName evidence="2">Heterokaryon incompatibility domain-containing protein</fullName>
    </recommendedName>
</protein>
<dbReference type="InterPro" id="IPR010730">
    <property type="entry name" value="HET"/>
</dbReference>
<feature type="region of interest" description="Disordered" evidence="1">
    <location>
        <begin position="1"/>
        <end position="49"/>
    </location>
</feature>
<dbReference type="PANTHER" id="PTHR24148">
    <property type="entry name" value="ANKYRIN REPEAT DOMAIN-CONTAINING PROTEIN 39 HOMOLOG-RELATED"/>
    <property type="match status" value="1"/>
</dbReference>
<gene>
    <name evidence="3" type="ORF">EJ06DRAFT_560641</name>
</gene>
<evidence type="ECO:0000259" key="2">
    <source>
        <dbReference type="Pfam" id="PF06985"/>
    </source>
</evidence>
<keyword evidence="4" id="KW-1185">Reference proteome</keyword>
<sequence>MPVKSMRSTKTNTRGRERHTCDKRIASNLDSPGTGRPTRRTATRQGPPWASELHSVTRTAHSIITIPGEPLRLWLDALSINQSDEKEKTALLGVMGDIYTNAWSVVVVLPPTDERAPLATENPNTLKEDAQLTLACRLFNALMDETALGLPGWAYWRRAWTFQEWALAPHISLGLDGAYFAGNVIGIKNTILQAATLIATYKLLQHQYSVIDFGYSRGEVVPCFNTVKRLFPDKRAFYPPDLMTEEEANIAIVTATFNFSKALCLRSAVPTPLGGMPLKQMFNLTPDVGPSTLLEKFCFAWHALGVSKREARFEADLVSSWASMCNIKYAYNPSDSFAAALQKVLAVLRRQTTIYAFHISTSALGVDLAFLEYASPHRQCNATNASFLHGLPVLTGRADTLTYFRHCMQPATTVEVAPAAVKYRRIVGAQLLASAPLADSTAALSAFLVALVGHNQDGPSAAIQAVRSHEPAHRHWHHGNMGHSTAGQLARHGVMREALNGTLVVAAGDTLLAYLTISDNLSGTYLLRVGGDGKISIDMRRSQRGDMMSSLLPHVQTLAAQVKLERREGVFGEAAPSSCHCF</sequence>
<proteinExistence type="predicted"/>
<organism evidence="3 4">
    <name type="scientific">Trichodelitschia bisporula</name>
    <dbReference type="NCBI Taxonomy" id="703511"/>
    <lineage>
        <taxon>Eukaryota</taxon>
        <taxon>Fungi</taxon>
        <taxon>Dikarya</taxon>
        <taxon>Ascomycota</taxon>
        <taxon>Pezizomycotina</taxon>
        <taxon>Dothideomycetes</taxon>
        <taxon>Dothideomycetes incertae sedis</taxon>
        <taxon>Phaeotrichales</taxon>
        <taxon>Phaeotrichaceae</taxon>
        <taxon>Trichodelitschia</taxon>
    </lineage>
</organism>
<dbReference type="InterPro" id="IPR052895">
    <property type="entry name" value="HetReg/Transcr_Mod"/>
</dbReference>
<dbReference type="Pfam" id="PF06985">
    <property type="entry name" value="HET"/>
    <property type="match status" value="1"/>
</dbReference>
<feature type="domain" description="Heterokaryon incompatibility" evidence="2">
    <location>
        <begin position="51"/>
        <end position="164"/>
    </location>
</feature>
<evidence type="ECO:0000256" key="1">
    <source>
        <dbReference type="SAM" id="MobiDB-lite"/>
    </source>
</evidence>
<feature type="compositionally biased region" description="Basic and acidic residues" evidence="1">
    <location>
        <begin position="14"/>
        <end position="25"/>
    </location>
</feature>
<dbReference type="OrthoDB" id="3711542at2759"/>